<dbReference type="EMBL" id="CP030074">
    <property type="protein sequence ID" value="AWW43083.1"/>
    <property type="molecule type" value="Genomic_DNA"/>
</dbReference>
<keyword evidence="3" id="KW-0812">Transmembrane</keyword>
<keyword evidence="3" id="KW-1133">Transmembrane helix</keyword>
<evidence type="ECO:0000256" key="1">
    <source>
        <dbReference type="ARBA" id="ARBA00004196"/>
    </source>
</evidence>
<evidence type="ECO:0000259" key="4">
    <source>
        <dbReference type="Pfam" id="PF01471"/>
    </source>
</evidence>
<sequence>MTADLHPPEEVTTAAPPRTRRRVLTAVAAVVAVTAVGAGAFLLYGGSSNAPAPAATTRLPPATEKVVRGDLVEAVRAIGPIRFSGSRTIKNQMKGIVTWTPVVNGTVDRGGKLYAVDDKPVVLLLGDLPAWRAFEPGMDDGRDVLALEENLAALGYTNFTVDEEFTEKTVAAVKRWQKNLGLPATGKIELGRVVFLSAPVRVGQVLARAGDAAEPGAEVLRTSGANQHVAIEVPLAEQDLAVKGAKATVILPDGGTTGGTIASVGASRLNKENRSVVPVTVRLTDPEDVEKVQNTEVIVELKRVEAKDVLSVPVTALLPREGGGYAVQVVEGTKVRSVPVSTGAFADGRAEVDGPGLAEGTRVGVPKL</sequence>
<dbReference type="PROSITE" id="PS51318">
    <property type="entry name" value="TAT"/>
    <property type="match status" value="1"/>
</dbReference>
<reference evidence="6" key="1">
    <citation type="submission" date="2018-06" db="EMBL/GenBank/DDBJ databases">
        <authorList>
            <person name="Li K."/>
        </authorList>
    </citation>
    <scope>NUCLEOTIDE SEQUENCE [LARGE SCALE GENOMIC DNA]</scope>
    <source>
        <strain evidence="6">ZFG47</strain>
        <plasmid evidence="6">unnamed1</plasmid>
    </source>
</reference>
<organism evidence="5 6">
    <name type="scientific">Streptomyces cadmiisoli</name>
    <dbReference type="NCBI Taxonomy" id="2184053"/>
    <lineage>
        <taxon>Bacteria</taxon>
        <taxon>Bacillati</taxon>
        <taxon>Actinomycetota</taxon>
        <taxon>Actinomycetes</taxon>
        <taxon>Kitasatosporales</taxon>
        <taxon>Streptomycetaceae</taxon>
        <taxon>Streptomyces</taxon>
        <taxon>Streptomyces aurantiacus group</taxon>
    </lineage>
</organism>
<dbReference type="AlphaFoldDB" id="A0A2Z4JEX2"/>
<keyword evidence="2" id="KW-0175">Coiled coil</keyword>
<dbReference type="KEGG" id="scad:DN051_41385"/>
<dbReference type="GO" id="GO:0030313">
    <property type="term" value="C:cell envelope"/>
    <property type="evidence" value="ECO:0007669"/>
    <property type="project" value="UniProtKB-SubCell"/>
</dbReference>
<name>A0A2Z4JEX2_9ACTN</name>
<dbReference type="InterPro" id="IPR050465">
    <property type="entry name" value="UPF0194_transport"/>
</dbReference>
<keyword evidence="6" id="KW-1185">Reference proteome</keyword>
<keyword evidence="5" id="KW-0614">Plasmid</keyword>
<evidence type="ECO:0000313" key="6">
    <source>
        <dbReference type="Proteomes" id="UP000249616"/>
    </source>
</evidence>
<evidence type="ECO:0000313" key="5">
    <source>
        <dbReference type="EMBL" id="AWW43083.1"/>
    </source>
</evidence>
<dbReference type="Gene3D" id="1.10.101.10">
    <property type="entry name" value="PGBD-like superfamily/PGBD"/>
    <property type="match status" value="1"/>
</dbReference>
<protein>
    <submittedName>
        <fullName evidence="5">Efflux RND transporter periplasmic adaptor subunit</fullName>
    </submittedName>
</protein>
<dbReference type="InterPro" id="IPR036365">
    <property type="entry name" value="PGBD-like_sf"/>
</dbReference>
<dbReference type="RefSeq" id="WP_112442987.1">
    <property type="nucleotide sequence ID" value="NZ_CP030074.1"/>
</dbReference>
<dbReference type="InterPro" id="IPR002477">
    <property type="entry name" value="Peptidoglycan-bd-like"/>
</dbReference>
<dbReference type="InterPro" id="IPR036366">
    <property type="entry name" value="PGBDSf"/>
</dbReference>
<dbReference type="Gene3D" id="2.40.420.20">
    <property type="match status" value="1"/>
</dbReference>
<feature type="transmembrane region" description="Helical" evidence="3">
    <location>
        <begin position="23"/>
        <end position="44"/>
    </location>
</feature>
<dbReference type="PANTHER" id="PTHR32347">
    <property type="entry name" value="EFFLUX SYSTEM COMPONENT YKNX-RELATED"/>
    <property type="match status" value="1"/>
</dbReference>
<evidence type="ECO:0000256" key="3">
    <source>
        <dbReference type="SAM" id="Phobius"/>
    </source>
</evidence>
<evidence type="ECO:0000256" key="2">
    <source>
        <dbReference type="ARBA" id="ARBA00023054"/>
    </source>
</evidence>
<dbReference type="SUPFAM" id="SSF47090">
    <property type="entry name" value="PGBD-like"/>
    <property type="match status" value="1"/>
</dbReference>
<dbReference type="PANTHER" id="PTHR32347:SF27">
    <property type="entry name" value="RND EFFLUX PUMP MEMBRANE FUSION PROTEIN BARREL-SANDWICH DOMAIN-CONTAINING PROTEIN"/>
    <property type="match status" value="1"/>
</dbReference>
<dbReference type="Proteomes" id="UP000249616">
    <property type="component" value="Plasmid unnamed1"/>
</dbReference>
<comment type="subcellular location">
    <subcellularLocation>
        <location evidence="1">Cell envelope</location>
    </subcellularLocation>
</comment>
<gene>
    <name evidence="5" type="ORF">DN051_41385</name>
</gene>
<keyword evidence="3" id="KW-0472">Membrane</keyword>
<feature type="domain" description="Peptidoglycan binding-like" evidence="4">
    <location>
        <begin position="141"/>
        <end position="187"/>
    </location>
</feature>
<dbReference type="Pfam" id="PF01471">
    <property type="entry name" value="PG_binding_1"/>
    <property type="match status" value="1"/>
</dbReference>
<dbReference type="InterPro" id="IPR006311">
    <property type="entry name" value="TAT_signal"/>
</dbReference>
<accession>A0A2Z4JEX2</accession>
<proteinExistence type="predicted"/>
<geneLocation type="plasmid" evidence="5 6">
    <name>unnamed1</name>
</geneLocation>